<evidence type="ECO:0000256" key="1">
    <source>
        <dbReference type="SAM" id="MobiDB-lite"/>
    </source>
</evidence>
<feature type="non-terminal residue" evidence="2">
    <location>
        <position position="40"/>
    </location>
</feature>
<proteinExistence type="predicted"/>
<dbReference type="EMBL" id="LAZR01043157">
    <property type="protein sequence ID" value="KKL07756.1"/>
    <property type="molecule type" value="Genomic_DNA"/>
</dbReference>
<dbReference type="AlphaFoldDB" id="A0A0F9CQ22"/>
<evidence type="ECO:0000313" key="2">
    <source>
        <dbReference type="EMBL" id="KKL07756.1"/>
    </source>
</evidence>
<name>A0A0F9CQ22_9ZZZZ</name>
<reference evidence="2" key="1">
    <citation type="journal article" date="2015" name="Nature">
        <title>Complex archaea that bridge the gap between prokaryotes and eukaryotes.</title>
        <authorList>
            <person name="Spang A."/>
            <person name="Saw J.H."/>
            <person name="Jorgensen S.L."/>
            <person name="Zaremba-Niedzwiedzka K."/>
            <person name="Martijn J."/>
            <person name="Lind A.E."/>
            <person name="van Eijk R."/>
            <person name="Schleper C."/>
            <person name="Guy L."/>
            <person name="Ettema T.J."/>
        </authorList>
    </citation>
    <scope>NUCLEOTIDE SEQUENCE</scope>
</reference>
<comment type="caution">
    <text evidence="2">The sequence shown here is derived from an EMBL/GenBank/DDBJ whole genome shotgun (WGS) entry which is preliminary data.</text>
</comment>
<gene>
    <name evidence="2" type="ORF">LCGC14_2582800</name>
</gene>
<sequence length="40" mass="4406">MGQWIGSYVTDDGTEFTPTDEGATEEDPNQWLVGTEVISE</sequence>
<organism evidence="2">
    <name type="scientific">marine sediment metagenome</name>
    <dbReference type="NCBI Taxonomy" id="412755"/>
    <lineage>
        <taxon>unclassified sequences</taxon>
        <taxon>metagenomes</taxon>
        <taxon>ecological metagenomes</taxon>
    </lineage>
</organism>
<protein>
    <submittedName>
        <fullName evidence="2">Uncharacterized protein</fullName>
    </submittedName>
</protein>
<feature type="region of interest" description="Disordered" evidence="1">
    <location>
        <begin position="1"/>
        <end position="40"/>
    </location>
</feature>
<accession>A0A0F9CQ22</accession>